<feature type="compositionally biased region" description="Polar residues" evidence="4">
    <location>
        <begin position="1"/>
        <end position="10"/>
    </location>
</feature>
<evidence type="ECO:0000256" key="3">
    <source>
        <dbReference type="ARBA" id="ARBA00023242"/>
    </source>
</evidence>
<feature type="compositionally biased region" description="Basic and acidic residues" evidence="4">
    <location>
        <begin position="263"/>
        <end position="292"/>
    </location>
</feature>
<dbReference type="OrthoDB" id="5627at2759"/>
<evidence type="ECO:0000256" key="4">
    <source>
        <dbReference type="SAM" id="MobiDB-lite"/>
    </source>
</evidence>
<feature type="region of interest" description="Disordered" evidence="4">
    <location>
        <begin position="81"/>
        <end position="112"/>
    </location>
</feature>
<feature type="compositionally biased region" description="Basic and acidic residues" evidence="4">
    <location>
        <begin position="331"/>
        <end position="343"/>
    </location>
</feature>
<gene>
    <name evidence="5" type="ORF">FGG08_006248</name>
</gene>
<dbReference type="PANTHER" id="PTHR13486">
    <property type="entry name" value="TELOMERE LENGTH AND SILENCING PROTEIN 1 TLS1 FAMILY MEMBER"/>
    <property type="match status" value="1"/>
</dbReference>
<proteinExistence type="inferred from homology"/>
<dbReference type="InterPro" id="IPR010756">
    <property type="entry name" value="Tls1-like"/>
</dbReference>
<name>A0A9P8I7R7_9PEZI</name>
<keyword evidence="6" id="KW-1185">Reference proteome</keyword>
<organism evidence="5 6">
    <name type="scientific">Glutinoglossum americanum</name>
    <dbReference type="NCBI Taxonomy" id="1670608"/>
    <lineage>
        <taxon>Eukaryota</taxon>
        <taxon>Fungi</taxon>
        <taxon>Dikarya</taxon>
        <taxon>Ascomycota</taxon>
        <taxon>Pezizomycotina</taxon>
        <taxon>Geoglossomycetes</taxon>
        <taxon>Geoglossales</taxon>
        <taxon>Geoglossaceae</taxon>
        <taxon>Glutinoglossum</taxon>
    </lineage>
</organism>
<evidence type="ECO:0008006" key="7">
    <source>
        <dbReference type="Google" id="ProtNLM"/>
    </source>
</evidence>
<sequence length="343" mass="38638">MSPNNSSEVASTEPLFRPLKRRRFYRKRAGKDNIETRGDDRTLVELTALPPPEPLEENEGDTDESARLDMAEILRLRKLRQRRNGIEFTTPRPPGSGSGTPQPDANEDAEMAPEEVKKVVNRFAPQTGQVMDVNKHMMAYIDSEMARRCEGNSTTPQPEAGNVASFVTRDQVNAVAVPPLQRQPAALGKLHEIDLGPDSTRTNIERTVKMLENGEKLEEIPTQGKVRLGKDGKPWRGRKRRTSEDIQRDKLVEEVLRESRLEIYDEVEPPTKPDDEQAADDRIAEQFRREFMDAISSRRRRTAPSAAKGGKKKDERPKGPKLGGSRSARAAMREQQEKAAGRK</sequence>
<accession>A0A9P8I7R7</accession>
<feature type="region of interest" description="Disordered" evidence="4">
    <location>
        <begin position="1"/>
        <end position="67"/>
    </location>
</feature>
<comment type="similarity">
    <text evidence="2">Belongs to the TLS1 family.</text>
</comment>
<dbReference type="Pfam" id="PF07052">
    <property type="entry name" value="Hep_59"/>
    <property type="match status" value="1"/>
</dbReference>
<dbReference type="AlphaFoldDB" id="A0A9P8I7R7"/>
<comment type="caution">
    <text evidence="5">The sequence shown here is derived from an EMBL/GenBank/DDBJ whole genome shotgun (WGS) entry which is preliminary data.</text>
</comment>
<evidence type="ECO:0000313" key="6">
    <source>
        <dbReference type="Proteomes" id="UP000698800"/>
    </source>
</evidence>
<comment type="subcellular location">
    <subcellularLocation>
        <location evidence="1">Nucleus</location>
    </subcellularLocation>
</comment>
<dbReference type="EMBL" id="JAGHQL010000173">
    <property type="protein sequence ID" value="KAH0536910.1"/>
    <property type="molecule type" value="Genomic_DNA"/>
</dbReference>
<dbReference type="GO" id="GO:0000398">
    <property type="term" value="P:mRNA splicing, via spliceosome"/>
    <property type="evidence" value="ECO:0007669"/>
    <property type="project" value="TreeGrafter"/>
</dbReference>
<reference evidence="5" key="1">
    <citation type="submission" date="2021-03" db="EMBL/GenBank/DDBJ databases">
        <title>Comparative genomics and phylogenomic investigation of the class Geoglossomycetes provide insights into ecological specialization and systematics.</title>
        <authorList>
            <person name="Melie T."/>
            <person name="Pirro S."/>
            <person name="Miller A.N."/>
            <person name="Quandt A."/>
        </authorList>
    </citation>
    <scope>NUCLEOTIDE SEQUENCE</scope>
    <source>
        <strain evidence="5">GBOQ0MN5Z8</strain>
    </source>
</reference>
<feature type="region of interest" description="Disordered" evidence="4">
    <location>
        <begin position="224"/>
        <end position="248"/>
    </location>
</feature>
<evidence type="ECO:0000313" key="5">
    <source>
        <dbReference type="EMBL" id="KAH0536910.1"/>
    </source>
</evidence>
<evidence type="ECO:0000256" key="1">
    <source>
        <dbReference type="ARBA" id="ARBA00004123"/>
    </source>
</evidence>
<feature type="compositionally biased region" description="Basic and acidic residues" evidence="4">
    <location>
        <begin position="30"/>
        <end position="43"/>
    </location>
</feature>
<keyword evidence="3" id="KW-0539">Nucleus</keyword>
<dbReference type="PANTHER" id="PTHR13486:SF2">
    <property type="entry name" value="SPLICING FACTOR C9ORF78"/>
    <property type="match status" value="1"/>
</dbReference>
<dbReference type="GO" id="GO:0005681">
    <property type="term" value="C:spliceosomal complex"/>
    <property type="evidence" value="ECO:0007669"/>
    <property type="project" value="TreeGrafter"/>
</dbReference>
<evidence type="ECO:0000256" key="2">
    <source>
        <dbReference type="ARBA" id="ARBA00007643"/>
    </source>
</evidence>
<dbReference type="Proteomes" id="UP000698800">
    <property type="component" value="Unassembled WGS sequence"/>
</dbReference>
<feature type="compositionally biased region" description="Acidic residues" evidence="4">
    <location>
        <begin position="54"/>
        <end position="63"/>
    </location>
</feature>
<feature type="region of interest" description="Disordered" evidence="4">
    <location>
        <begin position="263"/>
        <end position="343"/>
    </location>
</feature>
<protein>
    <recommendedName>
        <fullName evidence="7">Hepatocellular carcinoma-associated antigen 59-domain-containing protein</fullName>
    </recommendedName>
</protein>
<feature type="compositionally biased region" description="Basic residues" evidence="4">
    <location>
        <begin position="18"/>
        <end position="29"/>
    </location>
</feature>